<feature type="domain" description="PFL" evidence="1">
    <location>
        <begin position="8"/>
        <end position="258"/>
    </location>
</feature>
<proteinExistence type="predicted"/>
<reference evidence="2 3" key="1">
    <citation type="journal article" date="2012" name="J. Bacteriol.">
        <title>Draft Genome Sequences for Two Metal-Reducing Pelosinus fermentans Strains Isolated from a Cr(VI)-Contaminated Site and for Type Strain R7.</title>
        <authorList>
            <person name="Brown S.D."/>
            <person name="Podar M."/>
            <person name="Klingeman D.M."/>
            <person name="Johnson C.M."/>
            <person name="Yang Z.K."/>
            <person name="Utturkar S.M."/>
            <person name="Land M.L."/>
            <person name="Mosher J.J."/>
            <person name="Hurt R.A.Jr."/>
            <person name="Phelps T.J."/>
            <person name="Palumbo A.V."/>
            <person name="Arkin A.P."/>
            <person name="Hazen T.C."/>
            <person name="Elias D.A."/>
        </authorList>
    </citation>
    <scope>NUCLEOTIDE SEQUENCE [LARGE SCALE GENOMIC DNA]</scope>
    <source>
        <strain evidence="2 3">B4</strain>
    </source>
</reference>
<dbReference type="Gene3D" id="3.20.70.20">
    <property type="match status" value="1"/>
</dbReference>
<dbReference type="GO" id="GO:0016829">
    <property type="term" value="F:lyase activity"/>
    <property type="evidence" value="ECO:0007669"/>
    <property type="project" value="UniProtKB-KW"/>
</dbReference>
<sequence length="258" mass="29726">MEQRGMNERIRKLRNQSLTVEPHLSIERARLVTEAYEKHLGTVETPILRALTFQHIMENKTLCINEGELIVGEKGEQPQYAPSFPELCCHTEEDLEVMDQRDKIFFKVDDAAKKLQKEKIIPFWEKRSMRKNILDQMSAEWLACYESGIFTEFMEQRGPGHTVADGKMYTKGFLDSKAEIQEQIKALDFLEDPLAYEKKSQLEAMALCCDAIVTYGERYAQYAKAMAHNETDENKKAELLEIAVNCQVVPAHKPETFA</sequence>
<dbReference type="Pfam" id="PF02901">
    <property type="entry name" value="PFL-like"/>
    <property type="match status" value="1"/>
</dbReference>
<protein>
    <submittedName>
        <fullName evidence="2">Pyruvate formate-lyase PFL</fullName>
    </submittedName>
</protein>
<keyword evidence="2" id="KW-0670">Pyruvate</keyword>
<dbReference type="PROSITE" id="PS51554">
    <property type="entry name" value="PFL"/>
    <property type="match status" value="1"/>
</dbReference>
<dbReference type="InterPro" id="IPR051215">
    <property type="entry name" value="GRE"/>
</dbReference>
<dbReference type="SUPFAM" id="SSF51998">
    <property type="entry name" value="PFL-like glycyl radical enzymes"/>
    <property type="match status" value="1"/>
</dbReference>
<dbReference type="AlphaFoldDB" id="I9LFR5"/>
<dbReference type="PANTHER" id="PTHR43641">
    <property type="entry name" value="FORMATE ACETYLTRANSFERASE 3-RELATED"/>
    <property type="match status" value="1"/>
</dbReference>
<evidence type="ECO:0000313" key="3">
    <source>
        <dbReference type="Proteomes" id="UP000004324"/>
    </source>
</evidence>
<keyword evidence="2" id="KW-0456">Lyase</keyword>
<dbReference type="EMBL" id="AKVJ01000021">
    <property type="protein sequence ID" value="EIW19221.1"/>
    <property type="molecule type" value="Genomic_DNA"/>
</dbReference>
<dbReference type="PATRIC" id="fig|1149862.3.peg.1487"/>
<evidence type="ECO:0000259" key="1">
    <source>
        <dbReference type="PROSITE" id="PS51554"/>
    </source>
</evidence>
<gene>
    <name evidence="2" type="ORF">FB4_2931</name>
</gene>
<keyword evidence="3" id="KW-1185">Reference proteome</keyword>
<dbReference type="InterPro" id="IPR004184">
    <property type="entry name" value="PFL_dom"/>
</dbReference>
<organism evidence="2 3">
    <name type="scientific">Pelosinus fermentans B4</name>
    <dbReference type="NCBI Taxonomy" id="1149862"/>
    <lineage>
        <taxon>Bacteria</taxon>
        <taxon>Bacillati</taxon>
        <taxon>Bacillota</taxon>
        <taxon>Negativicutes</taxon>
        <taxon>Selenomonadales</taxon>
        <taxon>Sporomusaceae</taxon>
        <taxon>Pelosinus</taxon>
    </lineage>
</organism>
<accession>I9LFR5</accession>
<comment type="caution">
    <text evidence="2">The sequence shown here is derived from an EMBL/GenBank/DDBJ whole genome shotgun (WGS) entry which is preliminary data.</text>
</comment>
<dbReference type="Proteomes" id="UP000004324">
    <property type="component" value="Unassembled WGS sequence"/>
</dbReference>
<evidence type="ECO:0000313" key="2">
    <source>
        <dbReference type="EMBL" id="EIW19221.1"/>
    </source>
</evidence>
<dbReference type="PANTHER" id="PTHR43641:SF2">
    <property type="entry name" value="DEHYDRATASE YBIW-RELATED"/>
    <property type="match status" value="1"/>
</dbReference>
<name>I9LFR5_9FIRM</name>
<dbReference type="GO" id="GO:0005829">
    <property type="term" value="C:cytosol"/>
    <property type="evidence" value="ECO:0007669"/>
    <property type="project" value="TreeGrafter"/>
</dbReference>